<name>A0A8K0E342_9ROSA</name>
<feature type="region of interest" description="Disordered" evidence="5">
    <location>
        <begin position="41"/>
        <end position="77"/>
    </location>
</feature>
<keyword evidence="3" id="KW-0804">Transcription</keyword>
<evidence type="ECO:0000256" key="2">
    <source>
        <dbReference type="ARBA" id="ARBA00023015"/>
    </source>
</evidence>
<dbReference type="InterPro" id="IPR036638">
    <property type="entry name" value="HLH_DNA-bd_sf"/>
</dbReference>
<dbReference type="PANTHER" id="PTHR45959:SF72">
    <property type="entry name" value="BHLH DOMAIN-CONTAINING PROTEIN"/>
    <property type="match status" value="1"/>
</dbReference>
<dbReference type="Gene3D" id="4.10.280.10">
    <property type="entry name" value="Helix-loop-helix DNA-binding domain"/>
    <property type="match status" value="1"/>
</dbReference>
<dbReference type="Pfam" id="PF00010">
    <property type="entry name" value="HLH"/>
    <property type="match status" value="1"/>
</dbReference>
<evidence type="ECO:0000256" key="3">
    <source>
        <dbReference type="ARBA" id="ARBA00023163"/>
    </source>
</evidence>
<dbReference type="Pfam" id="PF22754">
    <property type="entry name" value="bHLH-TF_ACT-like_plant"/>
    <property type="match status" value="1"/>
</dbReference>
<reference evidence="7" key="1">
    <citation type="submission" date="2020-03" db="EMBL/GenBank/DDBJ databases">
        <title>A high-quality chromosome-level genome assembly of a woody plant with both climbing and erect habits, Rhamnella rubrinervis.</title>
        <authorList>
            <person name="Lu Z."/>
            <person name="Yang Y."/>
            <person name="Zhu X."/>
            <person name="Sun Y."/>
        </authorList>
    </citation>
    <scope>NUCLEOTIDE SEQUENCE</scope>
    <source>
        <strain evidence="7">BYM</strain>
        <tissue evidence="7">Leaf</tissue>
    </source>
</reference>
<dbReference type="CDD" id="cd11452">
    <property type="entry name" value="bHLH_AtNAI1_like"/>
    <property type="match status" value="1"/>
</dbReference>
<feature type="compositionally biased region" description="Polar residues" evidence="5">
    <location>
        <begin position="51"/>
        <end position="60"/>
    </location>
</feature>
<dbReference type="SUPFAM" id="SSF47459">
    <property type="entry name" value="HLH, helix-loop-helix DNA-binding domain"/>
    <property type="match status" value="1"/>
</dbReference>
<comment type="subcellular location">
    <subcellularLocation>
        <location evidence="1">Nucleus</location>
    </subcellularLocation>
</comment>
<evidence type="ECO:0000256" key="4">
    <source>
        <dbReference type="ARBA" id="ARBA00023242"/>
    </source>
</evidence>
<keyword evidence="8" id="KW-1185">Reference proteome</keyword>
<dbReference type="EMBL" id="VOIH02000008">
    <property type="protein sequence ID" value="KAF3439128.1"/>
    <property type="molecule type" value="Genomic_DNA"/>
</dbReference>
<protein>
    <recommendedName>
        <fullName evidence="6">BHLH domain-containing protein</fullName>
    </recommendedName>
</protein>
<dbReference type="InterPro" id="IPR054502">
    <property type="entry name" value="bHLH-TF_ACT-like_plant"/>
</dbReference>
<dbReference type="AlphaFoldDB" id="A0A8K0E342"/>
<dbReference type="InterPro" id="IPR052610">
    <property type="entry name" value="bHLH_transcription_regulator"/>
</dbReference>
<gene>
    <name evidence="7" type="ORF">FNV43_RR17403</name>
</gene>
<dbReference type="Proteomes" id="UP000796880">
    <property type="component" value="Unassembled WGS sequence"/>
</dbReference>
<dbReference type="PANTHER" id="PTHR45959">
    <property type="entry name" value="BHLH TRANSCRIPTION FACTOR"/>
    <property type="match status" value="1"/>
</dbReference>
<dbReference type="InterPro" id="IPR011598">
    <property type="entry name" value="bHLH_dom"/>
</dbReference>
<evidence type="ECO:0000313" key="8">
    <source>
        <dbReference type="Proteomes" id="UP000796880"/>
    </source>
</evidence>
<dbReference type="PROSITE" id="PS50888">
    <property type="entry name" value="BHLH"/>
    <property type="match status" value="1"/>
</dbReference>
<feature type="domain" description="BHLH" evidence="6">
    <location>
        <begin position="160"/>
        <end position="209"/>
    </location>
</feature>
<evidence type="ECO:0000313" key="7">
    <source>
        <dbReference type="EMBL" id="KAF3439128.1"/>
    </source>
</evidence>
<accession>A0A8K0E342</accession>
<keyword evidence="2" id="KW-0805">Transcription regulation</keyword>
<dbReference type="GO" id="GO:0080090">
    <property type="term" value="P:regulation of primary metabolic process"/>
    <property type="evidence" value="ECO:0007669"/>
    <property type="project" value="UniProtKB-ARBA"/>
</dbReference>
<dbReference type="SMART" id="SM00353">
    <property type="entry name" value="HLH"/>
    <property type="match status" value="1"/>
</dbReference>
<proteinExistence type="predicted"/>
<dbReference type="OrthoDB" id="690068at2759"/>
<comment type="caution">
    <text evidence="7">The sequence shown here is derived from an EMBL/GenBank/DDBJ whole genome shotgun (WGS) entry which is preliminary data.</text>
</comment>
<dbReference type="GO" id="GO:0005634">
    <property type="term" value="C:nucleus"/>
    <property type="evidence" value="ECO:0007669"/>
    <property type="project" value="UniProtKB-SubCell"/>
</dbReference>
<feature type="compositionally biased region" description="Low complexity" evidence="5">
    <location>
        <begin position="61"/>
        <end position="77"/>
    </location>
</feature>
<sequence length="340" mass="37833">MDYSLDELNFQSLSSESYSSYPTNLTPRNHHFVTTATLETAPIESRPAKQLKTTDSWNSCTTTNNHRSTNASSSSSSHLISFHNSETLTQPETSEQYYGVDPAGTVKPKTEVGIISDGNRNNVFPTLVSQGSYLQTQNNNSTPKCGQEIKRSVAMSRTPLHAQDHVIAERKRREKLSQHFIALSAVVPGLKKMDKASVLGDAIKYVKHLQEHVKSLEEQVAKKTVESAVFVKKSQVTADDDLSSSDENFETCSDQLLPEIEARAIDNDLLIRIHCEKQKGCLANILTQVEKLNLTILNSSVLPFGTSILDITIVAQMDVEYCMKVKDIVRNLRQALLNHI</sequence>
<dbReference type="GO" id="GO:0046983">
    <property type="term" value="F:protein dimerization activity"/>
    <property type="evidence" value="ECO:0007669"/>
    <property type="project" value="InterPro"/>
</dbReference>
<evidence type="ECO:0000256" key="5">
    <source>
        <dbReference type="SAM" id="MobiDB-lite"/>
    </source>
</evidence>
<organism evidence="7 8">
    <name type="scientific">Rhamnella rubrinervis</name>
    <dbReference type="NCBI Taxonomy" id="2594499"/>
    <lineage>
        <taxon>Eukaryota</taxon>
        <taxon>Viridiplantae</taxon>
        <taxon>Streptophyta</taxon>
        <taxon>Embryophyta</taxon>
        <taxon>Tracheophyta</taxon>
        <taxon>Spermatophyta</taxon>
        <taxon>Magnoliopsida</taxon>
        <taxon>eudicotyledons</taxon>
        <taxon>Gunneridae</taxon>
        <taxon>Pentapetalae</taxon>
        <taxon>rosids</taxon>
        <taxon>fabids</taxon>
        <taxon>Rosales</taxon>
        <taxon>Rhamnaceae</taxon>
        <taxon>rhamnoid group</taxon>
        <taxon>Rhamneae</taxon>
        <taxon>Rhamnella</taxon>
    </lineage>
</organism>
<evidence type="ECO:0000256" key="1">
    <source>
        <dbReference type="ARBA" id="ARBA00004123"/>
    </source>
</evidence>
<keyword evidence="4" id="KW-0539">Nucleus</keyword>
<evidence type="ECO:0000259" key="6">
    <source>
        <dbReference type="PROSITE" id="PS50888"/>
    </source>
</evidence>